<keyword evidence="1" id="KW-1185">Reference proteome</keyword>
<accession>A0AC55CP70</accession>
<organism evidence="1 2">
    <name type="scientific">Echinops telfairi</name>
    <name type="common">Lesser hedgehog tenrec</name>
    <dbReference type="NCBI Taxonomy" id="9371"/>
    <lineage>
        <taxon>Eukaryota</taxon>
        <taxon>Metazoa</taxon>
        <taxon>Chordata</taxon>
        <taxon>Craniata</taxon>
        <taxon>Vertebrata</taxon>
        <taxon>Euteleostomi</taxon>
        <taxon>Mammalia</taxon>
        <taxon>Eutheria</taxon>
        <taxon>Afrotheria</taxon>
        <taxon>Tenrecidae</taxon>
        <taxon>Tenrecinae</taxon>
        <taxon>Echinops</taxon>
    </lineage>
</organism>
<reference evidence="2" key="1">
    <citation type="submission" date="2025-08" db="UniProtKB">
        <authorList>
            <consortium name="RefSeq"/>
        </authorList>
    </citation>
    <scope>IDENTIFICATION</scope>
</reference>
<dbReference type="Proteomes" id="UP000694863">
    <property type="component" value="Unplaced"/>
</dbReference>
<name>A0AC55CP70_ECHTE</name>
<proteinExistence type="predicted"/>
<evidence type="ECO:0000313" key="2">
    <source>
        <dbReference type="RefSeq" id="XP_045141974.1"/>
    </source>
</evidence>
<dbReference type="RefSeq" id="XP_045141974.1">
    <property type="nucleotide sequence ID" value="XM_045286039.1"/>
</dbReference>
<evidence type="ECO:0000313" key="1">
    <source>
        <dbReference type="Proteomes" id="UP000694863"/>
    </source>
</evidence>
<gene>
    <name evidence="2" type="primary">MEFV</name>
</gene>
<protein>
    <submittedName>
        <fullName evidence="2">Pyrin</fullName>
    </submittedName>
</protein>
<sequence length="594" mass="65850">MAKTLSDHLLNSLEQLLLYDFEKFKFMLQNTNLEKEYSLIPRGVLQMAGPVKLATLMVNYYGEEDAIRLTLQVLRAINQRFLAEKLQKTTGQGKAEAGKGPQKKSQDRCLDKQGKPGARSMTPPSRRGPALSSARLPGEKGCIRSPSLRRNANSTSRLQELCSHSFSGSLRRPVYEKAEAKKRPKSLEFAIPSGERGPVNPETLRSLTNIRIVTPGIVAVLGAEEAPGVPEKGSRGLEDSMRQEQDTLRSALTSVSLTGGEHEASTAPLEENGIGSSEAPGMFCEPSNPQSAPSLGKKGLQNPGHASSLDTVVCKGKPQEGDPVGGSCVHGSSSCSGEHGASGNHSLSCPRGQAPLPKQQQLLRSVSSEPPPQCERHKQQPCLLFCEEHSQPVCLICNLSQEHRGHQVRPIEEAALEYQEQIHWQLEHLKELRKSGQEQKCQGDKETANFLKQMEDQKQKVRCQMQQLCHFLEKQEQLFVARLEELGQTIGQAGENYDSRVSRDIALLDELIGELEAKQCQPAWGLMQDIGITLQRAKTATVPEPWATPSEVKEKLHLFYHKSEFVEKSMKRFSENLRSEMETFLVEHSDQLQD</sequence>